<dbReference type="PANTHER" id="PTHR47425">
    <property type="entry name" value="FARB-RELATED"/>
    <property type="match status" value="1"/>
</dbReference>
<feature type="domain" description="Xylanolytic transcriptional activator regulatory" evidence="3">
    <location>
        <begin position="294"/>
        <end position="371"/>
    </location>
</feature>
<evidence type="ECO:0000256" key="2">
    <source>
        <dbReference type="SAM" id="MobiDB-lite"/>
    </source>
</evidence>
<protein>
    <submittedName>
        <fullName evidence="4">C6 transcription factor</fullName>
    </submittedName>
</protein>
<evidence type="ECO:0000259" key="3">
    <source>
        <dbReference type="SMART" id="SM00906"/>
    </source>
</evidence>
<dbReference type="RefSeq" id="XP_018143326.1">
    <property type="nucleotide sequence ID" value="XM_018286621.1"/>
</dbReference>
<dbReference type="InterPro" id="IPR052761">
    <property type="entry name" value="Fungal_Detox/Toxin_TFs"/>
</dbReference>
<proteinExistence type="predicted"/>
<dbReference type="SMART" id="SM00906">
    <property type="entry name" value="Fungal_trans"/>
    <property type="match status" value="1"/>
</dbReference>
<evidence type="ECO:0000256" key="1">
    <source>
        <dbReference type="ARBA" id="ARBA00023242"/>
    </source>
</evidence>
<dbReference type="CDD" id="cd12148">
    <property type="entry name" value="fungal_TF_MHR"/>
    <property type="match status" value="1"/>
</dbReference>
<dbReference type="GO" id="GO:0006351">
    <property type="term" value="P:DNA-templated transcription"/>
    <property type="evidence" value="ECO:0007669"/>
    <property type="project" value="InterPro"/>
</dbReference>
<feature type="compositionally biased region" description="Basic and acidic residues" evidence="2">
    <location>
        <begin position="70"/>
        <end position="80"/>
    </location>
</feature>
<accession>A0A179FMI9</accession>
<evidence type="ECO:0000313" key="4">
    <source>
        <dbReference type="EMBL" id="OAQ66239.1"/>
    </source>
</evidence>
<dbReference type="GO" id="GO:0008270">
    <property type="term" value="F:zinc ion binding"/>
    <property type="evidence" value="ECO:0007669"/>
    <property type="project" value="InterPro"/>
</dbReference>
<feature type="region of interest" description="Disordered" evidence="2">
    <location>
        <begin position="46"/>
        <end position="124"/>
    </location>
</feature>
<keyword evidence="5" id="KW-1185">Reference proteome</keyword>
<evidence type="ECO:0000313" key="5">
    <source>
        <dbReference type="Proteomes" id="UP000078397"/>
    </source>
</evidence>
<dbReference type="KEGG" id="pchm:VFPPC_07818"/>
<dbReference type="STRING" id="1380566.A0A179FMI9"/>
<dbReference type="Proteomes" id="UP000078397">
    <property type="component" value="Unassembled WGS sequence"/>
</dbReference>
<dbReference type="EMBL" id="LSBJ02000004">
    <property type="protein sequence ID" value="OAQ66239.1"/>
    <property type="molecule type" value="Genomic_DNA"/>
</dbReference>
<reference evidence="4 5" key="1">
    <citation type="journal article" date="2016" name="PLoS Pathog.">
        <title>Biosynthesis of antibiotic leucinostatins in bio-control fungus Purpureocillium lilacinum and their inhibition on phytophthora revealed by genome mining.</title>
        <authorList>
            <person name="Wang G."/>
            <person name="Liu Z."/>
            <person name="Lin R."/>
            <person name="Li E."/>
            <person name="Mao Z."/>
            <person name="Ling J."/>
            <person name="Yang Y."/>
            <person name="Yin W.B."/>
            <person name="Xie B."/>
        </authorList>
    </citation>
    <scope>NUCLEOTIDE SEQUENCE [LARGE SCALE GENOMIC DNA]</scope>
    <source>
        <strain evidence="4">170</strain>
    </source>
</reference>
<name>A0A179FMI9_METCM</name>
<feature type="compositionally biased region" description="Polar residues" evidence="2">
    <location>
        <begin position="628"/>
        <end position="637"/>
    </location>
</feature>
<feature type="compositionally biased region" description="Low complexity" evidence="2">
    <location>
        <begin position="81"/>
        <end position="96"/>
    </location>
</feature>
<dbReference type="PANTHER" id="PTHR47425:SF3">
    <property type="entry name" value="ZN(II)2CYS6 TRANSCRIPTION FACTOR (EUROFUNG)"/>
    <property type="match status" value="1"/>
</dbReference>
<dbReference type="GeneID" id="28850615"/>
<organism evidence="4 5">
    <name type="scientific">Pochonia chlamydosporia 170</name>
    <dbReference type="NCBI Taxonomy" id="1380566"/>
    <lineage>
        <taxon>Eukaryota</taxon>
        <taxon>Fungi</taxon>
        <taxon>Dikarya</taxon>
        <taxon>Ascomycota</taxon>
        <taxon>Pezizomycotina</taxon>
        <taxon>Sordariomycetes</taxon>
        <taxon>Hypocreomycetidae</taxon>
        <taxon>Hypocreales</taxon>
        <taxon>Clavicipitaceae</taxon>
        <taxon>Pochonia</taxon>
    </lineage>
</organism>
<dbReference type="InterPro" id="IPR007219">
    <property type="entry name" value="XnlR_reg_dom"/>
</dbReference>
<dbReference type="OrthoDB" id="4936761at2759"/>
<dbReference type="AlphaFoldDB" id="A0A179FMI9"/>
<sequence>MEFQQQWRIPNATASHVESVTAAGLLHGCAPVLLARGAIVARPRRKRGTLPSDIGTIATGQSQASAKKRIASDGSEHESSPPEVSVSLSESEALPADNTVGSIDGESDAHDALDEPTDAQDSSALHRRIGNQRQSVYDLCHPTSPQGAGTYLAPVQPARQVHKPHEVEYMRQQNVYTTLPQDVCDDLVRIYFQHVHFFLPVVDASAFFREYGVEDSPNMSLLLLWSMLLASANFADTELLQRAGFSSRKAMKAAMYERAKCLYDLDKGTDKLILIQSVILLGFWYSDPQDHTGAWYWIGIAISLAQAIGLHRSPRPTSSNQQLSPARLSVMRRIWWTCLVRDRWVSLAKGRPMRIHGEDCDTPMPAVEDILDELDTIPSTTRAKFMPSESRALSELWLRLVRISAILGGIMRLHYRLHGPELQAADIDNFAHDLQTLTPGIAMSDVWNDKLNIHTRQIELFYQAAIAILYRPYVLNDATCPPSGAHSLWKRDAMRRARTAASNTNNLLQGLIESDGIKYLKPMIITAMIPAMQIHLADCKSADSLNRALGKNKLQLCMLVLSNLRATYWSANVMYRLFNRAQSILGGSDAKDKTTTKLASTPPQPGYPVGEAPDETEAEVQQMPPPSHQNAVSSLSLGPDTNLSIDKGCEQTEPLWFSISPQFNDVDQLLSPGFSLSEDVFLDFFPNYATSMYNQNFALPNQTPDGGFYNNLSFQGM</sequence>
<gene>
    <name evidence="4" type="ORF">VFPPC_07818</name>
</gene>
<feature type="region of interest" description="Disordered" evidence="2">
    <location>
        <begin position="589"/>
        <end position="637"/>
    </location>
</feature>
<dbReference type="Pfam" id="PF04082">
    <property type="entry name" value="Fungal_trans"/>
    <property type="match status" value="1"/>
</dbReference>
<keyword evidence="1" id="KW-0539">Nucleus</keyword>
<dbReference type="GO" id="GO:0003677">
    <property type="term" value="F:DNA binding"/>
    <property type="evidence" value="ECO:0007669"/>
    <property type="project" value="InterPro"/>
</dbReference>
<comment type="caution">
    <text evidence="4">The sequence shown here is derived from an EMBL/GenBank/DDBJ whole genome shotgun (WGS) entry which is preliminary data.</text>
</comment>